<dbReference type="EC" id="2.1.1.199" evidence="7"/>
<name>A0A328ILT6_9MOLU</name>
<feature type="binding site" evidence="7">
    <location>
        <position position="106"/>
    </location>
    <ligand>
        <name>S-adenosyl-L-methionine</name>
        <dbReference type="ChEBI" id="CHEBI:59789"/>
    </ligand>
</feature>
<feature type="binding site" evidence="7">
    <location>
        <position position="99"/>
    </location>
    <ligand>
        <name>S-adenosyl-L-methionine</name>
        <dbReference type="ChEBI" id="CHEBI:59789"/>
    </ligand>
</feature>
<evidence type="ECO:0000256" key="5">
    <source>
        <dbReference type="ARBA" id="ARBA00022679"/>
    </source>
</evidence>
<protein>
    <recommendedName>
        <fullName evidence="7">Ribosomal RNA small subunit methyltransferase H</fullName>
        <ecNumber evidence="7">2.1.1.199</ecNumber>
    </recommendedName>
    <alternativeName>
        <fullName evidence="7">16S rRNA m(4)C1402 methyltransferase</fullName>
    </alternativeName>
    <alternativeName>
        <fullName evidence="7">rRNA (cytosine-N(4)-)-methyltransferase RsmH</fullName>
    </alternativeName>
</protein>
<dbReference type="SUPFAM" id="SSF53335">
    <property type="entry name" value="S-adenosyl-L-methionine-dependent methyltransferases"/>
    <property type="match status" value="1"/>
</dbReference>
<accession>A0A328ILT6</accession>
<feature type="binding site" evidence="7">
    <location>
        <position position="52"/>
    </location>
    <ligand>
        <name>S-adenosyl-L-methionine</name>
        <dbReference type="ChEBI" id="CHEBI:59789"/>
    </ligand>
</feature>
<comment type="function">
    <text evidence="7">Specifically methylates the N4 position of cytidine in position 1402 (C1402) of 16S rRNA.</text>
</comment>
<evidence type="ECO:0000256" key="3">
    <source>
        <dbReference type="ARBA" id="ARBA00022552"/>
    </source>
</evidence>
<proteinExistence type="inferred from homology"/>
<dbReference type="Proteomes" id="UP000249343">
    <property type="component" value="Unassembled WGS sequence"/>
</dbReference>
<evidence type="ECO:0000256" key="1">
    <source>
        <dbReference type="ARBA" id="ARBA00010396"/>
    </source>
</evidence>
<dbReference type="GO" id="GO:0071424">
    <property type="term" value="F:rRNA (cytosine-N4-)-methyltransferase activity"/>
    <property type="evidence" value="ECO:0007669"/>
    <property type="project" value="UniProtKB-UniRule"/>
</dbReference>
<dbReference type="GO" id="GO:0070475">
    <property type="term" value="P:rRNA base methylation"/>
    <property type="evidence" value="ECO:0007669"/>
    <property type="project" value="UniProtKB-UniRule"/>
</dbReference>
<keyword evidence="3 7" id="KW-0698">rRNA processing</keyword>
<keyword evidence="5 7" id="KW-0808">Transferase</keyword>
<dbReference type="InterPro" id="IPR029063">
    <property type="entry name" value="SAM-dependent_MTases_sf"/>
</dbReference>
<dbReference type="SUPFAM" id="SSF81799">
    <property type="entry name" value="Putative methyltransferase TM0872, insert domain"/>
    <property type="match status" value="1"/>
</dbReference>
<evidence type="ECO:0000256" key="4">
    <source>
        <dbReference type="ARBA" id="ARBA00022603"/>
    </source>
</evidence>
<dbReference type="PANTHER" id="PTHR11265">
    <property type="entry name" value="S-ADENOSYL-METHYLTRANSFERASE MRAW"/>
    <property type="match status" value="1"/>
</dbReference>
<dbReference type="PIRSF" id="PIRSF004486">
    <property type="entry name" value="MraW"/>
    <property type="match status" value="1"/>
</dbReference>
<comment type="caution">
    <text evidence="8">The sequence shown here is derived from an EMBL/GenBank/DDBJ whole genome shotgun (WGS) entry which is preliminary data.</text>
</comment>
<comment type="subcellular location">
    <subcellularLocation>
        <location evidence="7">Cytoplasm</location>
    </subcellularLocation>
</comment>
<keyword evidence="9" id="KW-1185">Reference proteome</keyword>
<dbReference type="InterPro" id="IPR023397">
    <property type="entry name" value="SAM-dep_MeTrfase_MraW_recog"/>
</dbReference>
<organism evidence="8 9">
    <name type="scientific">Candidatus Phytoplasma oryzae</name>
    <dbReference type="NCBI Taxonomy" id="203274"/>
    <lineage>
        <taxon>Bacteria</taxon>
        <taxon>Bacillati</taxon>
        <taxon>Mycoplasmatota</taxon>
        <taxon>Mollicutes</taxon>
        <taxon>Acholeplasmatales</taxon>
        <taxon>Acholeplasmataceae</taxon>
        <taxon>Candidatus Phytoplasma</taxon>
        <taxon>16SrXI (Rice yellow dwarf group)</taxon>
    </lineage>
</organism>
<keyword evidence="4 7" id="KW-0489">Methyltransferase</keyword>
<dbReference type="InterPro" id="IPR002903">
    <property type="entry name" value="RsmH"/>
</dbReference>
<dbReference type="Pfam" id="PF01795">
    <property type="entry name" value="Methyltransf_5"/>
    <property type="match status" value="1"/>
</dbReference>
<evidence type="ECO:0000313" key="9">
    <source>
        <dbReference type="Proteomes" id="UP000249343"/>
    </source>
</evidence>
<dbReference type="RefSeq" id="WP_111961318.1">
    <property type="nucleotide sequence ID" value="NZ_JHUK01000003.1"/>
</dbReference>
<sequence length="309" mass="36263">MLLNHVSVMTKEVIKYLNINSQGIYVDATLGGGGHSFAIVQNLLNGFLYSFDQDSFAIEYCLDKFKSNQNIQLINSNFTYLKRELYKKNVFFIDGIIFDLGLSSFQIDNKNRGFSYLQNGFLDMRMNQKQNKTAFYVINHYSFEKLKDVFWFYGEEPKSYLIAKEIIKKRPLNYASELVSITDKFYRFNYKKKKLRKGHSAKRIFQALRIEVNQELKCLKDALNQTLPLLKKKGRIIVISFNSLEDRLVKHFFKKNSKYNFYPKVPIKEKDIPKPKLSIITKKPIYPSEEEIKKNSRSSSAKLRVAEKI</sequence>
<feature type="binding site" evidence="7">
    <location>
        <position position="78"/>
    </location>
    <ligand>
        <name>S-adenosyl-L-methionine</name>
        <dbReference type="ChEBI" id="CHEBI:59789"/>
    </ligand>
</feature>
<dbReference type="Gene3D" id="3.40.50.150">
    <property type="entry name" value="Vaccinia Virus protein VP39"/>
    <property type="match status" value="1"/>
</dbReference>
<dbReference type="EMBL" id="JHUK01000003">
    <property type="protein sequence ID" value="RAM57788.1"/>
    <property type="molecule type" value="Genomic_DNA"/>
</dbReference>
<evidence type="ECO:0000256" key="6">
    <source>
        <dbReference type="ARBA" id="ARBA00022691"/>
    </source>
</evidence>
<dbReference type="GO" id="GO:0005737">
    <property type="term" value="C:cytoplasm"/>
    <property type="evidence" value="ECO:0007669"/>
    <property type="project" value="UniProtKB-SubCell"/>
</dbReference>
<comment type="catalytic activity">
    <reaction evidence="7">
        <text>cytidine(1402) in 16S rRNA + S-adenosyl-L-methionine = N(4)-methylcytidine(1402) in 16S rRNA + S-adenosyl-L-homocysteine + H(+)</text>
        <dbReference type="Rhea" id="RHEA:42928"/>
        <dbReference type="Rhea" id="RHEA-COMP:10286"/>
        <dbReference type="Rhea" id="RHEA-COMP:10287"/>
        <dbReference type="ChEBI" id="CHEBI:15378"/>
        <dbReference type="ChEBI" id="CHEBI:57856"/>
        <dbReference type="ChEBI" id="CHEBI:59789"/>
        <dbReference type="ChEBI" id="CHEBI:74506"/>
        <dbReference type="ChEBI" id="CHEBI:82748"/>
        <dbReference type="EC" id="2.1.1.199"/>
    </reaction>
</comment>
<evidence type="ECO:0000256" key="7">
    <source>
        <dbReference type="HAMAP-Rule" id="MF_01007"/>
    </source>
</evidence>
<dbReference type="NCBIfam" id="TIGR00006">
    <property type="entry name" value="16S rRNA (cytosine(1402)-N(4))-methyltransferase RsmH"/>
    <property type="match status" value="1"/>
</dbReference>
<dbReference type="Gene3D" id="1.10.150.170">
    <property type="entry name" value="Putative methyltransferase TM0872, insert domain"/>
    <property type="match status" value="1"/>
</dbReference>
<keyword evidence="6 7" id="KW-0949">S-adenosyl-L-methionine</keyword>
<feature type="binding site" evidence="7">
    <location>
        <begin position="33"/>
        <end position="35"/>
    </location>
    <ligand>
        <name>S-adenosyl-L-methionine</name>
        <dbReference type="ChEBI" id="CHEBI:59789"/>
    </ligand>
</feature>
<comment type="similarity">
    <text evidence="1 7">Belongs to the methyltransferase superfamily. RsmH family.</text>
</comment>
<gene>
    <name evidence="7" type="primary">rsmH</name>
    <name evidence="8" type="ORF">DH96_01660</name>
</gene>
<reference evidence="8 9" key="1">
    <citation type="submission" date="2014-04" db="EMBL/GenBank/DDBJ databases">
        <title>Genome study of Napier grass stunt phytoplasma.</title>
        <authorList>
            <person name="Kawicha P."/>
            <person name="Dickinson M."/>
            <person name="Hodgetts J."/>
        </authorList>
    </citation>
    <scope>NUCLEOTIDE SEQUENCE [LARGE SCALE GENOMIC DNA]</scope>
    <source>
        <strain evidence="8 9">NGS-S10</strain>
    </source>
</reference>
<dbReference type="AlphaFoldDB" id="A0A328ILT6"/>
<dbReference type="PANTHER" id="PTHR11265:SF0">
    <property type="entry name" value="12S RRNA N4-METHYLCYTIDINE METHYLTRANSFERASE"/>
    <property type="match status" value="1"/>
</dbReference>
<evidence type="ECO:0000313" key="8">
    <source>
        <dbReference type="EMBL" id="RAM57788.1"/>
    </source>
</evidence>
<evidence type="ECO:0000256" key="2">
    <source>
        <dbReference type="ARBA" id="ARBA00022490"/>
    </source>
</evidence>
<dbReference type="HAMAP" id="MF_01007">
    <property type="entry name" value="16SrRNA_methyltr_H"/>
    <property type="match status" value="1"/>
</dbReference>
<keyword evidence="2 7" id="KW-0963">Cytoplasm</keyword>